<evidence type="ECO:0000256" key="1">
    <source>
        <dbReference type="ARBA" id="ARBA00005417"/>
    </source>
</evidence>
<protein>
    <submittedName>
        <fullName evidence="6">ABC transporter</fullName>
    </submittedName>
</protein>
<dbReference type="Proteomes" id="UP000243688">
    <property type="component" value="Unassembled WGS sequence"/>
</dbReference>
<evidence type="ECO:0000313" key="7">
    <source>
        <dbReference type="Proteomes" id="UP000243688"/>
    </source>
</evidence>
<dbReference type="GO" id="GO:0016887">
    <property type="term" value="F:ATP hydrolysis activity"/>
    <property type="evidence" value="ECO:0007669"/>
    <property type="project" value="InterPro"/>
</dbReference>
<evidence type="ECO:0000259" key="5">
    <source>
        <dbReference type="PROSITE" id="PS50893"/>
    </source>
</evidence>
<comment type="caution">
    <text evidence="6">The sequence shown here is derived from an EMBL/GenBank/DDBJ whole genome shotgun (WGS) entry which is preliminary data.</text>
</comment>
<feature type="domain" description="ABC transporter" evidence="5">
    <location>
        <begin position="4"/>
        <end position="235"/>
    </location>
</feature>
<reference evidence="6 7" key="1">
    <citation type="submission" date="2016-12" db="EMBL/GenBank/DDBJ databases">
        <title>Candidatus Reconcilibacillus cellulovorans genome.</title>
        <authorList>
            <person name="Kolinko S."/>
            <person name="Wu Y.-W."/>
            <person name="Tachea F."/>
            <person name="Denzel E."/>
            <person name="Hiras J."/>
            <person name="Baecker N."/>
            <person name="Chan L.J."/>
            <person name="Eichorst S.A."/>
            <person name="Frey D."/>
            <person name="Adams P.D."/>
            <person name="Pray T."/>
            <person name="Tanjore D."/>
            <person name="Petzold C.J."/>
            <person name="Gladden J.M."/>
            <person name="Simmons B.A."/>
            <person name="Singer S.W."/>
        </authorList>
    </citation>
    <scope>NUCLEOTIDE SEQUENCE [LARGE SCALE GENOMIC DNA]</scope>
    <source>
        <strain evidence="6">JTherm</strain>
    </source>
</reference>
<dbReference type="GO" id="GO:0005524">
    <property type="term" value="F:ATP binding"/>
    <property type="evidence" value="ECO:0007669"/>
    <property type="project" value="UniProtKB-KW"/>
</dbReference>
<dbReference type="SMART" id="SM00382">
    <property type="entry name" value="AAA"/>
    <property type="match status" value="1"/>
</dbReference>
<evidence type="ECO:0000256" key="4">
    <source>
        <dbReference type="ARBA" id="ARBA00022840"/>
    </source>
</evidence>
<dbReference type="EMBL" id="MOXJ01000044">
    <property type="protein sequence ID" value="PDO09354.1"/>
    <property type="molecule type" value="Genomic_DNA"/>
</dbReference>
<proteinExistence type="inferred from homology"/>
<comment type="similarity">
    <text evidence="1">Belongs to the ABC transporter superfamily.</text>
</comment>
<keyword evidence="4" id="KW-0067">ATP-binding</keyword>
<dbReference type="PROSITE" id="PS50893">
    <property type="entry name" value="ABC_TRANSPORTER_2"/>
    <property type="match status" value="1"/>
</dbReference>
<evidence type="ECO:0000313" key="6">
    <source>
        <dbReference type="EMBL" id="PDO09354.1"/>
    </source>
</evidence>
<dbReference type="Gene3D" id="3.40.50.300">
    <property type="entry name" value="P-loop containing nucleotide triphosphate hydrolases"/>
    <property type="match status" value="1"/>
</dbReference>
<dbReference type="PANTHER" id="PTHR42711:SF5">
    <property type="entry name" value="ABC TRANSPORTER ATP-BINDING PROTEIN NATA"/>
    <property type="match status" value="1"/>
</dbReference>
<keyword evidence="2" id="KW-0813">Transport</keyword>
<dbReference type="InterPro" id="IPR003593">
    <property type="entry name" value="AAA+_ATPase"/>
</dbReference>
<dbReference type="InterPro" id="IPR050763">
    <property type="entry name" value="ABC_transporter_ATP-binding"/>
</dbReference>
<organism evidence="6 7">
    <name type="scientific">Candidatus Reconcilbacillus cellulovorans</name>
    <dbReference type="NCBI Taxonomy" id="1906605"/>
    <lineage>
        <taxon>Bacteria</taxon>
        <taxon>Bacillati</taxon>
        <taxon>Bacillota</taxon>
        <taxon>Bacilli</taxon>
        <taxon>Bacillales</taxon>
        <taxon>Paenibacillaceae</taxon>
        <taxon>Candidatus Reconcilbacillus</taxon>
    </lineage>
</organism>
<evidence type="ECO:0000256" key="2">
    <source>
        <dbReference type="ARBA" id="ARBA00022448"/>
    </source>
</evidence>
<dbReference type="Pfam" id="PF00005">
    <property type="entry name" value="ABC_tran"/>
    <property type="match status" value="1"/>
</dbReference>
<sequence length="308" mass="34436">MHAIETRGLTKRYGGKTGIADVTFAVDEDEMFGFIGPNGAGKSTTIRTLLNLVFPTSGSAKVFGMDIVRQSRDIRRIVGYLPAEVRYYDDMRVSDLLAYSAQFYTTSGASAADMRRRAVELAERLGLDLAAKIEDLSFGNRKKVGIVQALLHEPRLLVLDEPTAGLDPLVQNEFYALLREERARGTTVFLSSHVLGEVRKLCDRVAIIREGRLVAVEKVERLVRDRVKKVTLALDRPEDVELRLDGVVRRETSDGALTLFYRGDPKLLLDAVRELPFSDIRIEEPSLEEVFMHYYAREEGSADGSVSP</sequence>
<dbReference type="InterPro" id="IPR003439">
    <property type="entry name" value="ABC_transporter-like_ATP-bd"/>
</dbReference>
<gene>
    <name evidence="6" type="ORF">BLM47_12985</name>
</gene>
<accession>A0A2A6DX66</accession>
<dbReference type="CDD" id="cd03230">
    <property type="entry name" value="ABC_DR_subfamily_A"/>
    <property type="match status" value="1"/>
</dbReference>
<keyword evidence="3" id="KW-0547">Nucleotide-binding</keyword>
<name>A0A2A6DX66_9BACL</name>
<dbReference type="InterPro" id="IPR027417">
    <property type="entry name" value="P-loop_NTPase"/>
</dbReference>
<dbReference type="AlphaFoldDB" id="A0A2A6DX66"/>
<dbReference type="SUPFAM" id="SSF52540">
    <property type="entry name" value="P-loop containing nucleoside triphosphate hydrolases"/>
    <property type="match status" value="1"/>
</dbReference>
<dbReference type="PROSITE" id="PS00211">
    <property type="entry name" value="ABC_TRANSPORTER_1"/>
    <property type="match status" value="1"/>
</dbReference>
<dbReference type="InterPro" id="IPR017871">
    <property type="entry name" value="ABC_transporter-like_CS"/>
</dbReference>
<dbReference type="PANTHER" id="PTHR42711">
    <property type="entry name" value="ABC TRANSPORTER ATP-BINDING PROTEIN"/>
    <property type="match status" value="1"/>
</dbReference>
<evidence type="ECO:0000256" key="3">
    <source>
        <dbReference type="ARBA" id="ARBA00022741"/>
    </source>
</evidence>